<dbReference type="InterPro" id="IPR002938">
    <property type="entry name" value="FAD-bd"/>
</dbReference>
<keyword evidence="2" id="KW-0285">Flavoprotein</keyword>
<dbReference type="Proteomes" id="UP000243797">
    <property type="component" value="Unassembled WGS sequence"/>
</dbReference>
<evidence type="ECO:0000256" key="2">
    <source>
        <dbReference type="ARBA" id="ARBA00022630"/>
    </source>
</evidence>
<comment type="similarity">
    <text evidence="1">Belongs to the paxM FAD-dependent monooxygenase family.</text>
</comment>
<evidence type="ECO:0000256" key="5">
    <source>
        <dbReference type="ARBA" id="ARBA00023033"/>
    </source>
</evidence>
<dbReference type="InterPro" id="IPR050493">
    <property type="entry name" value="FAD-dep_Monooxygenase_BioMet"/>
</dbReference>
<dbReference type="GO" id="GO:0004497">
    <property type="term" value="F:monooxygenase activity"/>
    <property type="evidence" value="ECO:0007669"/>
    <property type="project" value="UniProtKB-KW"/>
</dbReference>
<protein>
    <submittedName>
        <fullName evidence="7">Kynurenine 3-monooxygenase</fullName>
    </submittedName>
</protein>
<dbReference type="OrthoDB" id="9993796at2759"/>
<sequence length="418" mass="46155">MPADRLKIVICGGGLAGFAAALLLREDHDITILESSMQNEETGAAITLSMNATRILRSSMKRAGFDAARSRYVEAEKFQEVNYKDLSIISDRKMAYVTNKYGEPWWYFSRRDVHAEFKRAALSPAGLGSVPELRLGARVVSVDSESGEVTLENGEIVRGDVVIGADGIRSATGNCVFGALGSSSQGLSAYRCMIPTARIRADPETAMLVDGAKVLMFIGPDRRIVAYPCSSWEWINFVGIFPDSSDRRVQWNNKVPVETMLDRFGDFHPSILKALSMADEVGVWQLRDREPLQTWTRGCFALIGDAAHAMGPHQGQGACQAVEDAEALRIAFKNASKGEILARLRVFDEVRVPRATRAMEYTRNAAPSSTQIQPKSTMDYSDWYWSYKVAEESVRAMQKAGYKMTLEDATTGAVSLHI</sequence>
<dbReference type="AlphaFoldDB" id="A0A2K1QWY9"/>
<comment type="caution">
    <text evidence="7">The sequence shown here is derived from an EMBL/GenBank/DDBJ whole genome shotgun (WGS) entry which is preliminary data.</text>
</comment>
<name>A0A2K1QWY9_9PEZI</name>
<keyword evidence="5 7" id="KW-0503">Monooxygenase</keyword>
<dbReference type="PRINTS" id="PR00420">
    <property type="entry name" value="RNGMNOXGNASE"/>
</dbReference>
<dbReference type="Gene3D" id="3.50.50.60">
    <property type="entry name" value="FAD/NAD(P)-binding domain"/>
    <property type="match status" value="1"/>
</dbReference>
<evidence type="ECO:0000313" key="7">
    <source>
        <dbReference type="EMBL" id="PNS19529.1"/>
    </source>
</evidence>
<dbReference type="GO" id="GO:0071949">
    <property type="term" value="F:FAD binding"/>
    <property type="evidence" value="ECO:0007669"/>
    <property type="project" value="InterPro"/>
</dbReference>
<dbReference type="Pfam" id="PF01494">
    <property type="entry name" value="FAD_binding_3"/>
    <property type="match status" value="1"/>
</dbReference>
<proteinExistence type="inferred from homology"/>
<organism evidence="7 8">
    <name type="scientific">Sphaceloma murrayae</name>
    <dbReference type="NCBI Taxonomy" id="2082308"/>
    <lineage>
        <taxon>Eukaryota</taxon>
        <taxon>Fungi</taxon>
        <taxon>Dikarya</taxon>
        <taxon>Ascomycota</taxon>
        <taxon>Pezizomycotina</taxon>
        <taxon>Dothideomycetes</taxon>
        <taxon>Dothideomycetidae</taxon>
        <taxon>Myriangiales</taxon>
        <taxon>Elsinoaceae</taxon>
        <taxon>Sphaceloma</taxon>
    </lineage>
</organism>
<keyword evidence="4" id="KW-0560">Oxidoreductase</keyword>
<evidence type="ECO:0000256" key="3">
    <source>
        <dbReference type="ARBA" id="ARBA00022827"/>
    </source>
</evidence>
<evidence type="ECO:0000256" key="4">
    <source>
        <dbReference type="ARBA" id="ARBA00023002"/>
    </source>
</evidence>
<keyword evidence="3" id="KW-0274">FAD</keyword>
<dbReference type="SUPFAM" id="SSF51905">
    <property type="entry name" value="FAD/NAD(P)-binding domain"/>
    <property type="match status" value="1"/>
</dbReference>
<reference evidence="7 8" key="1">
    <citation type="submission" date="2017-06" db="EMBL/GenBank/DDBJ databases">
        <title>Draft genome sequence of a variant of Elsinoe murrayae.</title>
        <authorList>
            <person name="Cheng Q."/>
        </authorList>
    </citation>
    <scope>NUCLEOTIDE SEQUENCE [LARGE SCALE GENOMIC DNA]</scope>
    <source>
        <strain evidence="7 8">CQ-2017a</strain>
    </source>
</reference>
<dbReference type="PANTHER" id="PTHR13789">
    <property type="entry name" value="MONOOXYGENASE"/>
    <property type="match status" value="1"/>
</dbReference>
<evidence type="ECO:0000256" key="1">
    <source>
        <dbReference type="ARBA" id="ARBA00007992"/>
    </source>
</evidence>
<evidence type="ECO:0000313" key="8">
    <source>
        <dbReference type="Proteomes" id="UP000243797"/>
    </source>
</evidence>
<dbReference type="STRING" id="2082308.A0A2K1QWY9"/>
<feature type="domain" description="FAD-binding" evidence="6">
    <location>
        <begin position="7"/>
        <end position="359"/>
    </location>
</feature>
<dbReference type="InParanoid" id="A0A2K1QWY9"/>
<dbReference type="EMBL" id="NKHZ01000031">
    <property type="protein sequence ID" value="PNS19529.1"/>
    <property type="molecule type" value="Genomic_DNA"/>
</dbReference>
<dbReference type="SUPFAM" id="SSF54373">
    <property type="entry name" value="FAD-linked reductases, C-terminal domain"/>
    <property type="match status" value="1"/>
</dbReference>
<dbReference type="PANTHER" id="PTHR13789:SF314">
    <property type="entry name" value="FAD-BINDING DOMAIN-CONTAINING PROTEIN"/>
    <property type="match status" value="1"/>
</dbReference>
<accession>A0A2K1QWY9</accession>
<dbReference type="InterPro" id="IPR036188">
    <property type="entry name" value="FAD/NAD-bd_sf"/>
</dbReference>
<evidence type="ECO:0000259" key="6">
    <source>
        <dbReference type="Pfam" id="PF01494"/>
    </source>
</evidence>
<keyword evidence="8" id="KW-1185">Reference proteome</keyword>
<gene>
    <name evidence="7" type="ORF">CAC42_7373</name>
</gene>